<comment type="caution">
    <text evidence="1">The sequence shown here is derived from an EMBL/GenBank/DDBJ whole genome shotgun (WGS) entry which is preliminary data.</text>
</comment>
<dbReference type="Proteomes" id="UP001501447">
    <property type="component" value="Unassembled WGS sequence"/>
</dbReference>
<organism evidence="1 2">
    <name type="scientific">Streptomyces axinellae</name>
    <dbReference type="NCBI Taxonomy" id="552788"/>
    <lineage>
        <taxon>Bacteria</taxon>
        <taxon>Bacillati</taxon>
        <taxon>Actinomycetota</taxon>
        <taxon>Actinomycetes</taxon>
        <taxon>Kitasatosporales</taxon>
        <taxon>Streptomycetaceae</taxon>
        <taxon>Streptomyces</taxon>
    </lineage>
</organism>
<dbReference type="Gene3D" id="3.40.50.1820">
    <property type="entry name" value="alpha/beta hydrolase"/>
    <property type="match status" value="1"/>
</dbReference>
<dbReference type="EMBL" id="BAAARJ010000008">
    <property type="protein sequence ID" value="GAA2612964.1"/>
    <property type="molecule type" value="Genomic_DNA"/>
</dbReference>
<proteinExistence type="predicted"/>
<dbReference type="SUPFAM" id="SSF53474">
    <property type="entry name" value="alpha/beta-Hydrolases"/>
    <property type="match status" value="1"/>
</dbReference>
<evidence type="ECO:0000313" key="2">
    <source>
        <dbReference type="Proteomes" id="UP001501447"/>
    </source>
</evidence>
<reference evidence="2" key="1">
    <citation type="journal article" date="2019" name="Int. J. Syst. Evol. Microbiol.">
        <title>The Global Catalogue of Microorganisms (GCM) 10K type strain sequencing project: providing services to taxonomists for standard genome sequencing and annotation.</title>
        <authorList>
            <consortium name="The Broad Institute Genomics Platform"/>
            <consortium name="The Broad Institute Genome Sequencing Center for Infectious Disease"/>
            <person name="Wu L."/>
            <person name="Ma J."/>
        </authorList>
    </citation>
    <scope>NUCLEOTIDE SEQUENCE [LARGE SCALE GENOMIC DNA]</scope>
    <source>
        <strain evidence="2">JCM 16373</strain>
    </source>
</reference>
<protein>
    <recommendedName>
        <fullName evidence="3">Alpha/beta hydrolase</fullName>
    </recommendedName>
</protein>
<evidence type="ECO:0000313" key="1">
    <source>
        <dbReference type="EMBL" id="GAA2612964.1"/>
    </source>
</evidence>
<keyword evidence="2" id="KW-1185">Reference proteome</keyword>
<dbReference type="RefSeq" id="WP_344565829.1">
    <property type="nucleotide sequence ID" value="NZ_BAAARJ010000008.1"/>
</dbReference>
<sequence>MGRHDDVLATWREYADDVRGQPLPCDHYLPEEAPEETAGRLLAFFQEQTS</sequence>
<accession>A0ABP6CCD6</accession>
<gene>
    <name evidence="1" type="ORF">GCM10009863_28350</name>
</gene>
<evidence type="ECO:0008006" key="3">
    <source>
        <dbReference type="Google" id="ProtNLM"/>
    </source>
</evidence>
<dbReference type="InterPro" id="IPR029058">
    <property type="entry name" value="AB_hydrolase_fold"/>
</dbReference>
<name>A0ABP6CCD6_9ACTN</name>